<gene>
    <name evidence="1" type="ORF">SAMN04488075_2686</name>
</gene>
<dbReference type="EMBL" id="FNXG01000005">
    <property type="protein sequence ID" value="SEI07992.1"/>
    <property type="molecule type" value="Genomic_DNA"/>
</dbReference>
<dbReference type="AlphaFoldDB" id="A0A1H6NBZ4"/>
<dbReference type="OrthoDB" id="7873775at2"/>
<accession>A0A1H6NBZ4</accession>
<dbReference type="Gene3D" id="1.20.120.160">
    <property type="entry name" value="HPT domain"/>
    <property type="match status" value="1"/>
</dbReference>
<dbReference type="SUPFAM" id="SSF47226">
    <property type="entry name" value="Histidine-containing phosphotransfer domain, HPT domain"/>
    <property type="match status" value="1"/>
</dbReference>
<organism evidence="1 2">
    <name type="scientific">Paracoccus alkenifer</name>
    <dbReference type="NCBI Taxonomy" id="65735"/>
    <lineage>
        <taxon>Bacteria</taxon>
        <taxon>Pseudomonadati</taxon>
        <taxon>Pseudomonadota</taxon>
        <taxon>Alphaproteobacteria</taxon>
        <taxon>Rhodobacterales</taxon>
        <taxon>Paracoccaceae</taxon>
        <taxon>Paracoccus</taxon>
    </lineage>
</organism>
<proteinExistence type="predicted"/>
<evidence type="ECO:0000313" key="2">
    <source>
        <dbReference type="Proteomes" id="UP000199125"/>
    </source>
</evidence>
<dbReference type="InterPro" id="IPR036641">
    <property type="entry name" value="HPT_dom_sf"/>
</dbReference>
<name>A0A1H6NBZ4_9RHOB</name>
<reference evidence="2" key="1">
    <citation type="submission" date="2016-10" db="EMBL/GenBank/DDBJ databases">
        <authorList>
            <person name="Varghese N."/>
            <person name="Submissions S."/>
        </authorList>
    </citation>
    <scope>NUCLEOTIDE SEQUENCE [LARGE SCALE GENOMIC DNA]</scope>
    <source>
        <strain evidence="2">DSM 11593</strain>
    </source>
</reference>
<keyword evidence="2" id="KW-1185">Reference proteome</keyword>
<dbReference type="GO" id="GO:0000160">
    <property type="term" value="P:phosphorelay signal transduction system"/>
    <property type="evidence" value="ECO:0007669"/>
    <property type="project" value="InterPro"/>
</dbReference>
<dbReference type="STRING" id="65735.SAMN04488075_2686"/>
<dbReference type="Proteomes" id="UP000199125">
    <property type="component" value="Unassembled WGS sequence"/>
</dbReference>
<evidence type="ECO:0000313" key="1">
    <source>
        <dbReference type="EMBL" id="SEI07992.1"/>
    </source>
</evidence>
<sequence>MAELTVLSMTDRVHIDSRRLGEIVDELGETAAHTVLTLALEQLAQGLEVLRKAAAGGDAAELAMRAEMLARLAWQVGLTSLAGVAVDVAICAERQDETGLAATLGRLMRIGNRSLTEIWDGEPGPG</sequence>
<protein>
    <recommendedName>
        <fullName evidence="3">Hpt domain-containing protein</fullName>
    </recommendedName>
</protein>
<evidence type="ECO:0008006" key="3">
    <source>
        <dbReference type="Google" id="ProtNLM"/>
    </source>
</evidence>